<protein>
    <submittedName>
        <fullName evidence="1">Uncharacterized protein</fullName>
    </submittedName>
</protein>
<reference evidence="1 2" key="1">
    <citation type="journal article" date="2022" name="New Phytol.">
        <title>Ecological generalism drives hyperdiversity of secondary metabolite gene clusters in xylarialean endophytes.</title>
        <authorList>
            <person name="Franco M.E.E."/>
            <person name="Wisecaver J.H."/>
            <person name="Arnold A.E."/>
            <person name="Ju Y.M."/>
            <person name="Slot J.C."/>
            <person name="Ahrendt S."/>
            <person name="Moore L.P."/>
            <person name="Eastman K.E."/>
            <person name="Scott K."/>
            <person name="Konkel Z."/>
            <person name="Mondo S.J."/>
            <person name="Kuo A."/>
            <person name="Hayes R.D."/>
            <person name="Haridas S."/>
            <person name="Andreopoulos B."/>
            <person name="Riley R."/>
            <person name="LaButti K."/>
            <person name="Pangilinan J."/>
            <person name="Lipzen A."/>
            <person name="Amirebrahimi M."/>
            <person name="Yan J."/>
            <person name="Adam C."/>
            <person name="Keymanesh K."/>
            <person name="Ng V."/>
            <person name="Louie K."/>
            <person name="Northen T."/>
            <person name="Drula E."/>
            <person name="Henrissat B."/>
            <person name="Hsieh H.M."/>
            <person name="Youens-Clark K."/>
            <person name="Lutzoni F."/>
            <person name="Miadlikowska J."/>
            <person name="Eastwood D.C."/>
            <person name="Hamelin R.C."/>
            <person name="Grigoriev I.V."/>
            <person name="U'Ren J.M."/>
        </authorList>
    </citation>
    <scope>NUCLEOTIDE SEQUENCE [LARGE SCALE GENOMIC DNA]</scope>
    <source>
        <strain evidence="1 2">ER1909</strain>
    </source>
</reference>
<dbReference type="EMBL" id="MU394419">
    <property type="protein sequence ID" value="KAI6080845.1"/>
    <property type="molecule type" value="Genomic_DNA"/>
</dbReference>
<keyword evidence="2" id="KW-1185">Reference proteome</keyword>
<sequence length="212" mass="23411">MASPSSGNNRAQRGRSGTTSTERPPLAGRPGPQCITWDTIFLGWGPEESPLYSFIAVVLAKLASRTTFGTVVSNNSTGAASGTAPSTTFGTIVSNNSTTTAPASQAPWGNTTTSLRTTRRLYELSRPWPDLTELLTYVSDSSETLFPYLTHSGVSYIAELLSDYVRLHTARHLPPTTWALYRPIILRCHHLIHRHQQLATILERGIWRPFWD</sequence>
<accession>A0ACC0CKG3</accession>
<proteinExistence type="predicted"/>
<evidence type="ECO:0000313" key="1">
    <source>
        <dbReference type="EMBL" id="KAI6080845.1"/>
    </source>
</evidence>
<name>A0ACC0CKG3_9PEZI</name>
<comment type="caution">
    <text evidence="1">The sequence shown here is derived from an EMBL/GenBank/DDBJ whole genome shotgun (WGS) entry which is preliminary data.</text>
</comment>
<gene>
    <name evidence="1" type="ORF">F4821DRAFT_265485</name>
</gene>
<organism evidence="1 2">
    <name type="scientific">Hypoxylon rubiginosum</name>
    <dbReference type="NCBI Taxonomy" id="110542"/>
    <lineage>
        <taxon>Eukaryota</taxon>
        <taxon>Fungi</taxon>
        <taxon>Dikarya</taxon>
        <taxon>Ascomycota</taxon>
        <taxon>Pezizomycotina</taxon>
        <taxon>Sordariomycetes</taxon>
        <taxon>Xylariomycetidae</taxon>
        <taxon>Xylariales</taxon>
        <taxon>Hypoxylaceae</taxon>
        <taxon>Hypoxylon</taxon>
    </lineage>
</organism>
<dbReference type="Proteomes" id="UP001497680">
    <property type="component" value="Unassembled WGS sequence"/>
</dbReference>
<evidence type="ECO:0000313" key="2">
    <source>
        <dbReference type="Proteomes" id="UP001497680"/>
    </source>
</evidence>